<feature type="domain" description="RNA polymerase sigma-70 region 4" evidence="8">
    <location>
        <begin position="189"/>
        <end position="236"/>
    </location>
</feature>
<evidence type="ECO:0000256" key="2">
    <source>
        <dbReference type="ARBA" id="ARBA00023082"/>
    </source>
</evidence>
<dbReference type="InterPro" id="IPR007627">
    <property type="entry name" value="RNA_pol_sigma70_r2"/>
</dbReference>
<evidence type="ECO:0000313" key="9">
    <source>
        <dbReference type="EMBL" id="QYL19870.1"/>
    </source>
</evidence>
<keyword evidence="10" id="KW-1185">Reference proteome</keyword>
<evidence type="ECO:0000256" key="3">
    <source>
        <dbReference type="ARBA" id="ARBA00023125"/>
    </source>
</evidence>
<dbReference type="Gene3D" id="1.20.120.1810">
    <property type="match status" value="1"/>
</dbReference>
<dbReference type="PANTHER" id="PTHR30385:SF4">
    <property type="entry name" value="RNA POLYMERASE SIGMA-E FACTOR"/>
    <property type="match status" value="1"/>
</dbReference>
<proteinExistence type="predicted"/>
<dbReference type="Gene3D" id="1.10.10.10">
    <property type="entry name" value="Winged helix-like DNA-binding domain superfamily/Winged helix DNA-binding domain"/>
    <property type="match status" value="2"/>
</dbReference>
<dbReference type="InterPro" id="IPR013324">
    <property type="entry name" value="RNA_pol_sigma_r3/r4-like"/>
</dbReference>
<dbReference type="Proteomes" id="UP000825367">
    <property type="component" value="Chromosome"/>
</dbReference>
<keyword evidence="1" id="KW-0805">Transcription regulation</keyword>
<evidence type="ECO:0000259" key="7">
    <source>
        <dbReference type="Pfam" id="PF04542"/>
    </source>
</evidence>
<dbReference type="NCBIfam" id="TIGR02980">
    <property type="entry name" value="SigBFG"/>
    <property type="match status" value="1"/>
</dbReference>
<dbReference type="PANTHER" id="PTHR30385">
    <property type="entry name" value="SIGMA FACTOR F FLAGELLAR"/>
    <property type="match status" value="1"/>
</dbReference>
<evidence type="ECO:0000256" key="4">
    <source>
        <dbReference type="ARBA" id="ARBA00023163"/>
    </source>
</evidence>
<feature type="region of interest" description="Disordered" evidence="5">
    <location>
        <begin position="238"/>
        <end position="277"/>
    </location>
</feature>
<dbReference type="InterPro" id="IPR014284">
    <property type="entry name" value="RNA_pol_sigma-70_dom"/>
</dbReference>
<feature type="domain" description="RNA polymerase sigma-70 region 2" evidence="7">
    <location>
        <begin position="23"/>
        <end position="91"/>
    </location>
</feature>
<dbReference type="CDD" id="cd06171">
    <property type="entry name" value="Sigma70_r4"/>
    <property type="match status" value="1"/>
</dbReference>
<dbReference type="EMBL" id="CP080333">
    <property type="protein sequence ID" value="QYL19870.1"/>
    <property type="molecule type" value="Genomic_DNA"/>
</dbReference>
<name>A0ABX8VQ11_9MYCO</name>
<keyword evidence="4" id="KW-0804">Transcription</keyword>
<dbReference type="InterPro" id="IPR036388">
    <property type="entry name" value="WH-like_DNA-bd_sf"/>
</dbReference>
<evidence type="ECO:0000259" key="8">
    <source>
        <dbReference type="Pfam" id="PF04545"/>
    </source>
</evidence>
<feature type="domain" description="RNA polymerase sigma-70 region 3" evidence="6">
    <location>
        <begin position="104"/>
        <end position="161"/>
    </location>
</feature>
<accession>A0ABX8VQ11</accession>
<dbReference type="InterPro" id="IPR007630">
    <property type="entry name" value="RNA_pol_sigma70_r4"/>
</dbReference>
<evidence type="ECO:0000313" key="10">
    <source>
        <dbReference type="Proteomes" id="UP000825367"/>
    </source>
</evidence>
<gene>
    <name evidence="9" type="ORF">K0O64_12160</name>
</gene>
<dbReference type="SUPFAM" id="SSF88659">
    <property type="entry name" value="Sigma3 and sigma4 domains of RNA polymerase sigma factors"/>
    <property type="match status" value="2"/>
</dbReference>
<organism evidence="9 10">
    <name type="scientific">Mycolicibacterium pallens</name>
    <dbReference type="NCBI Taxonomy" id="370524"/>
    <lineage>
        <taxon>Bacteria</taxon>
        <taxon>Bacillati</taxon>
        <taxon>Actinomycetota</taxon>
        <taxon>Actinomycetes</taxon>
        <taxon>Mycobacteriales</taxon>
        <taxon>Mycobacteriaceae</taxon>
        <taxon>Mycolicibacterium</taxon>
    </lineage>
</organism>
<dbReference type="NCBIfam" id="TIGR02937">
    <property type="entry name" value="sigma70-ECF"/>
    <property type="match status" value="2"/>
</dbReference>
<reference evidence="9 10" key="1">
    <citation type="submission" date="2021-07" db="EMBL/GenBank/DDBJ databases">
        <title>Whole genome sequencing of non-tuberculosis mycobacteria type-strains.</title>
        <authorList>
            <person name="Igarashi Y."/>
            <person name="Osugi A."/>
            <person name="Mitarai S."/>
        </authorList>
    </citation>
    <scope>NUCLEOTIDE SEQUENCE [LARGE SCALE GENOMIC DNA]</scope>
    <source>
        <strain evidence="9 10">JCM 16370</strain>
    </source>
</reference>
<keyword evidence="3" id="KW-0238">DNA-binding</keyword>
<protein>
    <submittedName>
        <fullName evidence="9">SigB/SigF/SigG family RNA polymerase sigma factor</fullName>
    </submittedName>
</protein>
<dbReference type="Pfam" id="PF04539">
    <property type="entry name" value="Sigma70_r3"/>
    <property type="match status" value="1"/>
</dbReference>
<keyword evidence="2" id="KW-0731">Sigma factor</keyword>
<evidence type="ECO:0000256" key="1">
    <source>
        <dbReference type="ARBA" id="ARBA00023015"/>
    </source>
</evidence>
<dbReference type="InterPro" id="IPR014322">
    <property type="entry name" value="RNA_pol_sigma-B/F/G"/>
</dbReference>
<evidence type="ECO:0000256" key="5">
    <source>
        <dbReference type="SAM" id="MobiDB-lite"/>
    </source>
</evidence>
<dbReference type="Pfam" id="PF04542">
    <property type="entry name" value="Sigma70_r2"/>
    <property type="match status" value="1"/>
</dbReference>
<dbReference type="InterPro" id="IPR007624">
    <property type="entry name" value="RNA_pol_sigma70_r3"/>
</dbReference>
<dbReference type="Pfam" id="PF04545">
    <property type="entry name" value="Sigma70_r4"/>
    <property type="match status" value="1"/>
</dbReference>
<dbReference type="SUPFAM" id="SSF88946">
    <property type="entry name" value="Sigma2 domain of RNA polymerase sigma factors"/>
    <property type="match status" value="1"/>
</dbReference>
<dbReference type="PRINTS" id="PR00046">
    <property type="entry name" value="SIGMA70FCT"/>
</dbReference>
<sequence>MFRRLQDLADGSDEFFRQREEIIERMLPVAKHVARRFRGRGEEYDDLFQAASVGLVNAVNRFDPDKGTEFLPFAVPTIMGEVRRHFRDRGWALKVPRRLKELQGQLIQARAELSQRSGRAPTPSELAEHLGIDRETVVDALIAGSNYSTLSTDAPAGGDGDGATLSSSLGCLDAGLAKVVDVETVRPLIEALPEREQTVLMMRFFGDKTQTQIAQHLGISQMHVSRLLNRTLAMLRSQAGPEADSRPVRPAVAHPARRAPRAMARPPKTVGAAALAS</sequence>
<dbReference type="InterPro" id="IPR000943">
    <property type="entry name" value="RNA_pol_sigma70"/>
</dbReference>
<dbReference type="InterPro" id="IPR013325">
    <property type="entry name" value="RNA_pol_sigma_r2"/>
</dbReference>
<evidence type="ECO:0000259" key="6">
    <source>
        <dbReference type="Pfam" id="PF04539"/>
    </source>
</evidence>